<organism evidence="7 8">
    <name type="scientific">Ananas comosus</name>
    <name type="common">Pineapple</name>
    <name type="synonym">Ananas ananas</name>
    <dbReference type="NCBI Taxonomy" id="4615"/>
    <lineage>
        <taxon>Eukaryota</taxon>
        <taxon>Viridiplantae</taxon>
        <taxon>Streptophyta</taxon>
        <taxon>Embryophyta</taxon>
        <taxon>Tracheophyta</taxon>
        <taxon>Spermatophyta</taxon>
        <taxon>Magnoliopsida</taxon>
        <taxon>Liliopsida</taxon>
        <taxon>Poales</taxon>
        <taxon>Bromeliaceae</taxon>
        <taxon>Bromelioideae</taxon>
        <taxon>Ananas</taxon>
    </lineage>
</organism>
<dbReference type="Pfam" id="PF26102">
    <property type="entry name" value="Ig_SPL7"/>
    <property type="match status" value="1"/>
</dbReference>
<gene>
    <name evidence="7" type="ORF">ACMD2_13252</name>
</gene>
<evidence type="ECO:0000259" key="6">
    <source>
        <dbReference type="PROSITE" id="PS51141"/>
    </source>
</evidence>
<dbReference type="Gene3D" id="4.10.1100.10">
    <property type="entry name" value="Transcription factor, SBP-box domain"/>
    <property type="match status" value="1"/>
</dbReference>
<dbReference type="GO" id="GO:0008270">
    <property type="term" value="F:zinc ion binding"/>
    <property type="evidence" value="ECO:0007669"/>
    <property type="project" value="UniProtKB-KW"/>
</dbReference>
<dbReference type="PROSITE" id="PS51141">
    <property type="entry name" value="ZF_SBP"/>
    <property type="match status" value="1"/>
</dbReference>
<feature type="region of interest" description="Disordered" evidence="5">
    <location>
        <begin position="441"/>
        <end position="474"/>
    </location>
</feature>
<name>A0A199V0C1_ANACO</name>
<reference evidence="7 8" key="1">
    <citation type="journal article" date="2016" name="DNA Res.">
        <title>The draft genome of MD-2 pineapple using hybrid error correction of long reads.</title>
        <authorList>
            <person name="Redwan R.M."/>
            <person name="Saidin A."/>
            <person name="Kumar S.V."/>
        </authorList>
    </citation>
    <scope>NUCLEOTIDE SEQUENCE [LARGE SCALE GENOMIC DNA]</scope>
    <source>
        <strain evidence="8">cv. MD2</strain>
        <tissue evidence="7">Leaf</tissue>
    </source>
</reference>
<feature type="region of interest" description="Disordered" evidence="5">
    <location>
        <begin position="85"/>
        <end position="116"/>
    </location>
</feature>
<protein>
    <submittedName>
        <fullName evidence="7">Squamosa promoter-binding-like protein 6</fullName>
    </submittedName>
</protein>
<dbReference type="InterPro" id="IPR036770">
    <property type="entry name" value="Ankyrin_rpt-contain_sf"/>
</dbReference>
<evidence type="ECO:0000256" key="5">
    <source>
        <dbReference type="SAM" id="MobiDB-lite"/>
    </source>
</evidence>
<dbReference type="AlphaFoldDB" id="A0A199V0C1"/>
<evidence type="ECO:0000256" key="3">
    <source>
        <dbReference type="ARBA" id="ARBA00022833"/>
    </source>
</evidence>
<dbReference type="STRING" id="4615.A0A199V0C1"/>
<evidence type="ECO:0000313" key="7">
    <source>
        <dbReference type="EMBL" id="OAY70340.1"/>
    </source>
</evidence>
<dbReference type="InterPro" id="IPR004333">
    <property type="entry name" value="SBP_dom"/>
</dbReference>
<dbReference type="GO" id="GO:0003677">
    <property type="term" value="F:DNA binding"/>
    <property type="evidence" value="ECO:0007669"/>
    <property type="project" value="InterPro"/>
</dbReference>
<dbReference type="SUPFAM" id="SSF103612">
    <property type="entry name" value="SBT domain"/>
    <property type="match status" value="1"/>
</dbReference>
<sequence length="937" mass="102503">MEAQLGGGSSHFYGNGVLERNGIGKRNFEWDLNDWKWDGDLFLASPLNGGLTDRTNKQLITNAANGLPSNSSSSGSEETDLVIVRPGYAESEKRKRTVDLEEAEPSDGNGSLSLKLGGHEYPTVEANGEDKNGKKSKLAGCSTNRPVCQVEGCGTDLSTSKDYHRRHKVCEMHAKATTAVVGNAVQRFCQQCSRCGFEPLTIIAFLNSTWDAQPSVSARHHIEFALMKGNDFITFKNLTKGREVVGVVWQATIGVGGKPILMLLLVGLPQTKTDSAEPANNQDLVSHFLRNLANLAGLLDATKLAGLLQSSQSLQKLGNSAGTSSDVANALILNSASAPEASRKLVCSASAVACVSSAQDPCKLSGASVPCAIPTECTPARADTIRTGEITLPAEPTVHKARLKDFDLNSTYGDTQECGEAYEQSVNPAYIVNGSPTGPSWLLQDSRQLSPPQTSGTSYSTSEKSQSSSNGDGQCRTDRIVFKLFGKDPNDLPLVLRAQILDWLSNSPTDIESYIRPGCIILTVYLRLTNSALEELCNSLSSYLERLLNSSANDFWRSGWIYARIEDQIAFIHNGQILLQAPLPLAYHDHCEIACVSPIAVPHSSKVTFTVKGFNLARSATRILCSFEGKCLVEETTKQSVLEETDEDTQQEGPECLSFSCSLPESRGRGFIEVEDETLSNAFFPFIVADQELCSEICILESSIDVVDDCSEERSDTEIARKQALYFINELGWLLRKTNLRTKYQKMEVYPALFHLRRFQWLISFAMEHDWCAVIKQLLDILFSGTVDLDGKSPREIALSENLLHTAVRRNCKAMVKVLLKYTPPAKNSEDKFEKLLFRPDVVGPSNLTPLHIAAATSGVEDVLDALTDDPDMRGITAWKSARDNNGFTPEDMLAFKAMNLTSIWSERRLIAELDKGHVVIGIPATCAPSSPTIHDP</sequence>
<evidence type="ECO:0000256" key="1">
    <source>
        <dbReference type="ARBA" id="ARBA00022723"/>
    </source>
</evidence>
<dbReference type="PANTHER" id="PTHR31251:SF230">
    <property type="entry name" value="SQUAMOSA PROMOTER-BINDING-LIKE PROTEIN 6"/>
    <property type="match status" value="1"/>
</dbReference>
<dbReference type="SUPFAM" id="SSF48403">
    <property type="entry name" value="Ankyrin repeat"/>
    <property type="match status" value="1"/>
</dbReference>
<keyword evidence="2 4" id="KW-0863">Zinc-finger</keyword>
<dbReference type="Gene3D" id="1.25.40.20">
    <property type="entry name" value="Ankyrin repeat-containing domain"/>
    <property type="match status" value="1"/>
</dbReference>
<comment type="caution">
    <text evidence="7">The sequence shown here is derived from an EMBL/GenBank/DDBJ whole genome shotgun (WGS) entry which is preliminary data.</text>
</comment>
<feature type="compositionally biased region" description="Low complexity" evidence="5">
    <location>
        <begin position="454"/>
        <end position="469"/>
    </location>
</feature>
<evidence type="ECO:0000256" key="4">
    <source>
        <dbReference type="PROSITE-ProRule" id="PRU00470"/>
    </source>
</evidence>
<dbReference type="GO" id="GO:0005634">
    <property type="term" value="C:nucleus"/>
    <property type="evidence" value="ECO:0007669"/>
    <property type="project" value="InterPro"/>
</dbReference>
<dbReference type="Pfam" id="PF03110">
    <property type="entry name" value="SBP"/>
    <property type="match status" value="1"/>
</dbReference>
<dbReference type="PANTHER" id="PTHR31251">
    <property type="entry name" value="SQUAMOSA PROMOTER-BINDING-LIKE PROTEIN 4"/>
    <property type="match status" value="1"/>
</dbReference>
<keyword evidence="3" id="KW-0862">Zinc</keyword>
<feature type="compositionally biased region" description="Basic and acidic residues" evidence="5">
    <location>
        <begin position="90"/>
        <end position="99"/>
    </location>
</feature>
<proteinExistence type="predicted"/>
<feature type="compositionally biased region" description="Polar residues" evidence="5">
    <location>
        <begin position="441"/>
        <end position="453"/>
    </location>
</feature>
<feature type="domain" description="SBP-type" evidence="6">
    <location>
        <begin position="145"/>
        <end position="222"/>
    </location>
</feature>
<dbReference type="InterPro" id="IPR044817">
    <property type="entry name" value="SBP-like"/>
</dbReference>
<dbReference type="EMBL" id="LSRQ01003943">
    <property type="protein sequence ID" value="OAY70340.1"/>
    <property type="molecule type" value="Genomic_DNA"/>
</dbReference>
<accession>A0A199V0C1</accession>
<evidence type="ECO:0000256" key="2">
    <source>
        <dbReference type="ARBA" id="ARBA00022771"/>
    </source>
</evidence>
<dbReference type="Proteomes" id="UP000092600">
    <property type="component" value="Unassembled WGS sequence"/>
</dbReference>
<keyword evidence="1" id="KW-0479">Metal-binding</keyword>
<evidence type="ECO:0000313" key="8">
    <source>
        <dbReference type="Proteomes" id="UP000092600"/>
    </source>
</evidence>
<dbReference type="InterPro" id="IPR036893">
    <property type="entry name" value="SBP_sf"/>
</dbReference>